<comment type="caution">
    <text evidence="2">The sequence shown here is derived from an EMBL/GenBank/DDBJ whole genome shotgun (WGS) entry which is preliminary data.</text>
</comment>
<keyword evidence="3" id="KW-1185">Reference proteome</keyword>
<feature type="compositionally biased region" description="Acidic residues" evidence="1">
    <location>
        <begin position="660"/>
        <end position="669"/>
    </location>
</feature>
<feature type="region of interest" description="Disordered" evidence="1">
    <location>
        <begin position="647"/>
        <end position="682"/>
    </location>
</feature>
<dbReference type="PANTHER" id="PTHR35186">
    <property type="entry name" value="ANK_REP_REGION DOMAIN-CONTAINING PROTEIN"/>
    <property type="match status" value="1"/>
</dbReference>
<dbReference type="PANTHER" id="PTHR35186:SF4">
    <property type="entry name" value="PRION-INHIBITION AND PROPAGATION HELO DOMAIN-CONTAINING PROTEIN"/>
    <property type="match status" value="1"/>
</dbReference>
<dbReference type="RefSeq" id="XP_066665139.1">
    <property type="nucleotide sequence ID" value="XM_066815849.1"/>
</dbReference>
<evidence type="ECO:0008006" key="4">
    <source>
        <dbReference type="Google" id="ProtNLM"/>
    </source>
</evidence>
<sequence length="682" mass="78073">MSGFEVAGLVLGAIPIALELLKHYEDAAKRPSYWRKIQVDYLQCKGELELQALLFKKNLRKLLLPLDIGEAEMGALLTNPNDPAWKDRSVEVMLEARLQDTYRHYLEYVKRLEQTMESLKVILAVDSVGVQGRLGRSRDPWTLKGIKTKVLDLEWWGYEKYRIRFANSAKERHRLLEELDAYNSKLERLLRTSDEDTRLVMDREHAISDNKLCSFWIQATQTYTALASHWDCGCDSQADHTVRVSLEHPQVTQYLKLAWLETTQQRCSTCYLHISKADSLLYSHEKMITHQPDPQSRPQPKKSAMKSKQLGSGQNTRPAIPSVKIAETPIPPAIEAREISKISTICASIHANEKRYAGYVTDESSIYYIHQEPKPGNSPIALEGLLRSRSGQPPSFRQRCRISLAVASSFMQLLETPWMPHKAQRPEIVFAGDEEYYNPELVFKYSALLRGSYCKRPVKSSHPFRHFWYPFYAKAISEMMRARANDGSAFLVRAARSSTDPFIATANRTTDAPRTWFSLNLHNLTDPAGELNEEILSRTKAWVEDQKLIAFGGYLLMKARERRRRFRDQERHPRDAARAAAFKDQFRAAAEQAPRMVQEAMDGSLGVGGEAAEEARREAIRQVVGRAGLYLGALEMEKLVEEYDCECDGSESASESASEVWEEEEEEYHEVERGRKRQRVAY</sequence>
<proteinExistence type="predicted"/>
<evidence type="ECO:0000313" key="3">
    <source>
        <dbReference type="Proteomes" id="UP001433268"/>
    </source>
</evidence>
<dbReference type="EMBL" id="JAQQWN010000008">
    <property type="protein sequence ID" value="KAK8071331.1"/>
    <property type="molecule type" value="Genomic_DNA"/>
</dbReference>
<evidence type="ECO:0000256" key="1">
    <source>
        <dbReference type="SAM" id="MobiDB-lite"/>
    </source>
</evidence>
<dbReference type="Proteomes" id="UP001433268">
    <property type="component" value="Unassembled WGS sequence"/>
</dbReference>
<name>A0ABR1VM05_9PEZI</name>
<protein>
    <recommendedName>
        <fullName evidence="4">Prion-inhibition and propagation HeLo domain-containing protein</fullName>
    </recommendedName>
</protein>
<evidence type="ECO:0000313" key="2">
    <source>
        <dbReference type="EMBL" id="KAK8071331.1"/>
    </source>
</evidence>
<dbReference type="GeneID" id="92048909"/>
<gene>
    <name evidence="2" type="ORF">PG997_011534</name>
</gene>
<accession>A0ABR1VM05</accession>
<feature type="region of interest" description="Disordered" evidence="1">
    <location>
        <begin position="289"/>
        <end position="326"/>
    </location>
</feature>
<reference evidence="2 3" key="1">
    <citation type="submission" date="2023-01" db="EMBL/GenBank/DDBJ databases">
        <title>Analysis of 21 Apiospora genomes using comparative genomics revels a genus with tremendous synthesis potential of carbohydrate active enzymes and secondary metabolites.</title>
        <authorList>
            <person name="Sorensen T."/>
        </authorList>
    </citation>
    <scope>NUCLEOTIDE SEQUENCE [LARGE SCALE GENOMIC DNA]</scope>
    <source>
        <strain evidence="2 3">CBS 114990</strain>
    </source>
</reference>
<feature type="compositionally biased region" description="Low complexity" evidence="1">
    <location>
        <begin position="650"/>
        <end position="659"/>
    </location>
</feature>
<organism evidence="2 3">
    <name type="scientific">Apiospora hydei</name>
    <dbReference type="NCBI Taxonomy" id="1337664"/>
    <lineage>
        <taxon>Eukaryota</taxon>
        <taxon>Fungi</taxon>
        <taxon>Dikarya</taxon>
        <taxon>Ascomycota</taxon>
        <taxon>Pezizomycotina</taxon>
        <taxon>Sordariomycetes</taxon>
        <taxon>Xylariomycetidae</taxon>
        <taxon>Amphisphaeriales</taxon>
        <taxon>Apiosporaceae</taxon>
        <taxon>Apiospora</taxon>
    </lineage>
</organism>